<reference evidence="3" key="2">
    <citation type="submission" date="2024-04" db="EMBL/GenBank/DDBJ databases">
        <authorList>
            <person name="Chen Y."/>
            <person name="Shah S."/>
            <person name="Dougan E. K."/>
            <person name="Thang M."/>
            <person name="Chan C."/>
        </authorList>
    </citation>
    <scope>NUCLEOTIDE SEQUENCE [LARGE SCALE GENOMIC DNA]</scope>
</reference>
<reference evidence="2" key="1">
    <citation type="submission" date="2022-10" db="EMBL/GenBank/DDBJ databases">
        <authorList>
            <person name="Chen Y."/>
            <person name="Dougan E. K."/>
            <person name="Chan C."/>
            <person name="Rhodes N."/>
            <person name="Thang M."/>
        </authorList>
    </citation>
    <scope>NUCLEOTIDE SEQUENCE</scope>
</reference>
<sequence>MPSLGQVDVLSDDEGHTKSNNEAVPRVRQRGPSSLRLPARSRIFRVKVGVAHVGKHDPRHLANLIRSKCGCKSDCFQAFRSHEHQLQEWMTLRKNIAKLSKLEHDKYVYKILQAQDSTPCRGSRHLSVELLTRYKDWTNWLSFHFGHAKLKGIGGPGAPHVMRLERTKQWMSDQAWQPTTFLFLPASVAQRVQGDSPPGFMEKPVNPQSDESKSLRKYAALPQLGPAVGRSAWPTVQGSGRDSAQNEHLTAMGGPKRKAPSTGTAGSKAKASKKGNNATLSVPPDAMKLPHLRIYDDWAQENLFSVNKTLDVFLTHELRKEAIS</sequence>
<dbReference type="EMBL" id="CAMXCT030006507">
    <property type="protein sequence ID" value="CAL4802233.1"/>
    <property type="molecule type" value="Genomic_DNA"/>
</dbReference>
<dbReference type="EMBL" id="CAMXCT010006507">
    <property type="protein sequence ID" value="CAI4014921.1"/>
    <property type="molecule type" value="Genomic_DNA"/>
</dbReference>
<proteinExistence type="predicted"/>
<evidence type="ECO:0000313" key="2">
    <source>
        <dbReference type="EMBL" id="CAI4014921.1"/>
    </source>
</evidence>
<evidence type="ECO:0000256" key="1">
    <source>
        <dbReference type="SAM" id="MobiDB-lite"/>
    </source>
</evidence>
<feature type="region of interest" description="Disordered" evidence="1">
    <location>
        <begin position="229"/>
        <end position="282"/>
    </location>
</feature>
<name>A0A9P1GI91_9DINO</name>
<feature type="region of interest" description="Disordered" evidence="1">
    <location>
        <begin position="1"/>
        <end position="33"/>
    </location>
</feature>
<dbReference type="Proteomes" id="UP001152797">
    <property type="component" value="Unassembled WGS sequence"/>
</dbReference>
<protein>
    <submittedName>
        <fullName evidence="2">Uncharacterized protein</fullName>
    </submittedName>
</protein>
<dbReference type="AlphaFoldDB" id="A0A9P1GI91"/>
<dbReference type="EMBL" id="CAMXCT020006507">
    <property type="protein sequence ID" value="CAL1168296.1"/>
    <property type="molecule type" value="Genomic_DNA"/>
</dbReference>
<gene>
    <name evidence="2" type="ORF">C1SCF055_LOCUS39782</name>
</gene>
<accession>A0A9P1GI91</accession>
<feature type="region of interest" description="Disordered" evidence="1">
    <location>
        <begin position="194"/>
        <end position="213"/>
    </location>
</feature>
<keyword evidence="4" id="KW-1185">Reference proteome</keyword>
<evidence type="ECO:0000313" key="4">
    <source>
        <dbReference type="Proteomes" id="UP001152797"/>
    </source>
</evidence>
<organism evidence="2">
    <name type="scientific">Cladocopium goreaui</name>
    <dbReference type="NCBI Taxonomy" id="2562237"/>
    <lineage>
        <taxon>Eukaryota</taxon>
        <taxon>Sar</taxon>
        <taxon>Alveolata</taxon>
        <taxon>Dinophyceae</taxon>
        <taxon>Suessiales</taxon>
        <taxon>Symbiodiniaceae</taxon>
        <taxon>Cladocopium</taxon>
    </lineage>
</organism>
<feature type="compositionally biased region" description="Low complexity" evidence="1">
    <location>
        <begin position="261"/>
        <end position="279"/>
    </location>
</feature>
<evidence type="ECO:0000313" key="3">
    <source>
        <dbReference type="EMBL" id="CAL1168296.1"/>
    </source>
</evidence>
<feature type="compositionally biased region" description="Polar residues" evidence="1">
    <location>
        <begin position="234"/>
        <end position="248"/>
    </location>
</feature>
<comment type="caution">
    <text evidence="2">The sequence shown here is derived from an EMBL/GenBank/DDBJ whole genome shotgun (WGS) entry which is preliminary data.</text>
</comment>